<evidence type="ECO:0000313" key="2">
    <source>
        <dbReference type="WBParaSite" id="PSU_v2.g2086.t1"/>
    </source>
</evidence>
<keyword evidence="1" id="KW-1185">Reference proteome</keyword>
<reference evidence="2" key="1">
    <citation type="submission" date="2022-11" db="UniProtKB">
        <authorList>
            <consortium name="WormBaseParasite"/>
        </authorList>
    </citation>
    <scope>IDENTIFICATION</scope>
</reference>
<name>A0A914YMP7_9BILA</name>
<dbReference type="Proteomes" id="UP000887577">
    <property type="component" value="Unplaced"/>
</dbReference>
<protein>
    <submittedName>
        <fullName evidence="2">Uncharacterized protein</fullName>
    </submittedName>
</protein>
<evidence type="ECO:0000313" key="1">
    <source>
        <dbReference type="Proteomes" id="UP000887577"/>
    </source>
</evidence>
<proteinExistence type="predicted"/>
<accession>A0A914YMP7</accession>
<dbReference type="AlphaFoldDB" id="A0A914YMP7"/>
<dbReference type="WBParaSite" id="PSU_v2.g2086.t1">
    <property type="protein sequence ID" value="PSU_v2.g2086.t1"/>
    <property type="gene ID" value="PSU_v2.g2086"/>
</dbReference>
<organism evidence="1 2">
    <name type="scientific">Panagrolaimus superbus</name>
    <dbReference type="NCBI Taxonomy" id="310955"/>
    <lineage>
        <taxon>Eukaryota</taxon>
        <taxon>Metazoa</taxon>
        <taxon>Ecdysozoa</taxon>
        <taxon>Nematoda</taxon>
        <taxon>Chromadorea</taxon>
        <taxon>Rhabditida</taxon>
        <taxon>Tylenchina</taxon>
        <taxon>Panagrolaimomorpha</taxon>
        <taxon>Panagrolaimoidea</taxon>
        <taxon>Panagrolaimidae</taxon>
        <taxon>Panagrolaimus</taxon>
    </lineage>
</organism>
<sequence length="152" mass="17799">MICVTVLKLAKIYKEQYPDCNKTHIFDPEEGRKLLDLHKQKIGTHPIELQIRKRPRQIHNRYISKQSCSTNSPLQDIIAANEDVERWRERRRRSMNRTSESEIIIEESKPLYSSINCCEPLHVQAPSPPPLSLPNLITHPYLKVCVFIDSQR</sequence>